<dbReference type="SUPFAM" id="SSF56436">
    <property type="entry name" value="C-type lectin-like"/>
    <property type="match status" value="1"/>
</dbReference>
<accession>A0A7R8WFT0</accession>
<name>A0A7R8WFT0_9CRUS</name>
<dbReference type="InterPro" id="IPR001304">
    <property type="entry name" value="C-type_lectin-like"/>
</dbReference>
<dbReference type="InterPro" id="IPR016187">
    <property type="entry name" value="CTDL_fold"/>
</dbReference>
<protein>
    <submittedName>
        <fullName evidence="1">Uncharacterized protein</fullName>
    </submittedName>
</protein>
<dbReference type="CDD" id="cd00037">
    <property type="entry name" value="CLECT"/>
    <property type="match status" value="1"/>
</dbReference>
<proteinExistence type="predicted"/>
<dbReference type="InterPro" id="IPR016186">
    <property type="entry name" value="C-type_lectin-like/link_sf"/>
</dbReference>
<evidence type="ECO:0000313" key="1">
    <source>
        <dbReference type="EMBL" id="CAD7228110.1"/>
    </source>
</evidence>
<reference evidence="1" key="1">
    <citation type="submission" date="2020-11" db="EMBL/GenBank/DDBJ databases">
        <authorList>
            <person name="Tran Van P."/>
        </authorList>
    </citation>
    <scope>NUCLEOTIDE SEQUENCE</scope>
</reference>
<organism evidence="1">
    <name type="scientific">Cyprideis torosa</name>
    <dbReference type="NCBI Taxonomy" id="163714"/>
    <lineage>
        <taxon>Eukaryota</taxon>
        <taxon>Metazoa</taxon>
        <taxon>Ecdysozoa</taxon>
        <taxon>Arthropoda</taxon>
        <taxon>Crustacea</taxon>
        <taxon>Oligostraca</taxon>
        <taxon>Ostracoda</taxon>
        <taxon>Podocopa</taxon>
        <taxon>Podocopida</taxon>
        <taxon>Cytherocopina</taxon>
        <taxon>Cytheroidea</taxon>
        <taxon>Cytherideidae</taxon>
        <taxon>Cyprideis</taxon>
    </lineage>
</organism>
<dbReference type="PROSITE" id="PS50041">
    <property type="entry name" value="C_TYPE_LECTIN_2"/>
    <property type="match status" value="1"/>
</dbReference>
<dbReference type="OrthoDB" id="7357196at2759"/>
<dbReference type="Gene3D" id="3.10.100.10">
    <property type="entry name" value="Mannose-Binding Protein A, subunit A"/>
    <property type="match status" value="1"/>
</dbReference>
<dbReference type="AlphaFoldDB" id="A0A7R8WFT0"/>
<sequence length="188" mass="21028">MRFLPTVSTLVITWLWFGHGEVDFIPRVMCPANYVPLGEGCYSFELEPLIWDDAQAVCQSNDLSAGELLVLETRNEAELITYYLQQNYEGNCTALPRGIVFGGKRSYLDAAWIGAVKAEAVGDFTYHWLDASTGDEVYATSGINWKAGAPQCTEFACAAYLECAVEYQWGDEFRYAEIEGFICEHDAL</sequence>
<dbReference type="SMART" id="SM00034">
    <property type="entry name" value="CLECT"/>
    <property type="match status" value="1"/>
</dbReference>
<dbReference type="EMBL" id="OB661388">
    <property type="protein sequence ID" value="CAD7228110.1"/>
    <property type="molecule type" value="Genomic_DNA"/>
</dbReference>
<gene>
    <name evidence="1" type="ORF">CTOB1V02_LOCUS5999</name>
</gene>